<dbReference type="Proteomes" id="UP000028059">
    <property type="component" value="Unassembled WGS sequence"/>
</dbReference>
<comment type="caution">
    <text evidence="1">The sequence shown here is derived from an EMBL/GenBank/DDBJ whole genome shotgun (WGS) entry which is preliminary data.</text>
</comment>
<dbReference type="EMBL" id="JOKN01000004">
    <property type="protein sequence ID" value="KEQ57097.1"/>
    <property type="molecule type" value="Genomic_DNA"/>
</dbReference>
<evidence type="ECO:0000313" key="2">
    <source>
        <dbReference type="Proteomes" id="UP000028059"/>
    </source>
</evidence>
<organism evidence="1 2">
    <name type="scientific">Marine Group I thaumarchaeote SCGC AAA799-N04</name>
    <dbReference type="NCBI Taxonomy" id="1502293"/>
    <lineage>
        <taxon>Archaea</taxon>
        <taxon>Nitrososphaerota</taxon>
        <taxon>Marine Group I</taxon>
    </lineage>
</organism>
<dbReference type="EC" id="1.2.1.59" evidence="1"/>
<dbReference type="SUPFAM" id="SSF55347">
    <property type="entry name" value="Glyceraldehyde-3-phosphate dehydrogenase-like, C-terminal domain"/>
    <property type="match status" value="1"/>
</dbReference>
<protein>
    <submittedName>
        <fullName evidence="1">Glyceraldehyde-3-phosphate dehydrogenase protein</fullName>
        <ecNumber evidence="1">1.2.1.59</ecNumber>
    </submittedName>
</protein>
<keyword evidence="2" id="KW-1185">Reference proteome</keyword>
<dbReference type="AlphaFoldDB" id="A0A081RPH4"/>
<accession>A0A081RPH4</accession>
<dbReference type="CDD" id="cd02278">
    <property type="entry name" value="GAPDH_II_N"/>
    <property type="match status" value="1"/>
</dbReference>
<name>A0A081RPH4_9ARCH</name>
<dbReference type="PATRIC" id="fig|1502293.3.peg.352"/>
<gene>
    <name evidence="1" type="primary">gap</name>
    <name evidence="1" type="ORF">AAA799N04_00377</name>
</gene>
<dbReference type="GO" id="GO:0043891">
    <property type="term" value="F:glyceraldehyde-3-phosphate dehydrogenase [NAD(P)+] (phosphorylating) activity"/>
    <property type="evidence" value="ECO:0007669"/>
    <property type="project" value="UniProtKB-EC"/>
</dbReference>
<dbReference type="Gene3D" id="3.40.50.720">
    <property type="entry name" value="NAD(P)-binding Rossmann-like Domain"/>
    <property type="match status" value="1"/>
</dbReference>
<dbReference type="NCBIfam" id="NF003251">
    <property type="entry name" value="PRK04207.1"/>
    <property type="match status" value="1"/>
</dbReference>
<dbReference type="InterPro" id="IPR036291">
    <property type="entry name" value="NAD(P)-bd_dom_sf"/>
</dbReference>
<sequence length="350" mass="39499">MKRIFVNGYGSIGSRITAFLKDDPEISVVGVGKYSPDDDVDVAISRGLNVYVPERKLDDFKDFKISGSIESALDQSDLVIDAAPGGYGYENKKNLYEPRNLPAIYQGGESTMGDEAVSDLLFNSRANYDLAMGKHHVMQGSCNVTGMGRILEPLRDKFGDDLVRFDVTLVRRWADIEQTEKKLSDTIEMTEKPHHGDDVKLYFGKDAPLYVRAIKVPTRQMHLHIMDIRFKGTAPKPSEIHELFTDEFGVATLWTAKGTKDVRDYAQNMGFNFTDTNMIHIHANMTTSIGDTVQMMYSDDQTGIVIPENHMLMQAMLFEKSYSDAFAHTESIFHMAEKKQKLQEHFAKSD</sequence>
<proteinExistence type="predicted"/>
<evidence type="ECO:0000313" key="1">
    <source>
        <dbReference type="EMBL" id="KEQ57097.1"/>
    </source>
</evidence>
<dbReference type="CDD" id="cd18127">
    <property type="entry name" value="GAPDH_II_C"/>
    <property type="match status" value="1"/>
</dbReference>
<dbReference type="SUPFAM" id="SSF51735">
    <property type="entry name" value="NAD(P)-binding Rossmann-fold domains"/>
    <property type="match status" value="1"/>
</dbReference>
<keyword evidence="1" id="KW-0560">Oxidoreductase</keyword>
<dbReference type="Gene3D" id="3.30.360.10">
    <property type="entry name" value="Dihydrodipicolinate Reductase, domain 2"/>
    <property type="match status" value="1"/>
</dbReference>
<reference evidence="1 2" key="1">
    <citation type="submission" date="2014-06" db="EMBL/GenBank/DDBJ databases">
        <authorList>
            <person name="Ngugi D.K."/>
            <person name="Blom J."/>
            <person name="Alam I."/>
            <person name="Rashid M."/>
            <person name="Ba Alawi W."/>
            <person name="Zhang G."/>
            <person name="Hikmawan T."/>
            <person name="Guan Y."/>
            <person name="Antunes A."/>
            <person name="Siam R."/>
            <person name="ElDorry H."/>
            <person name="Bajic V."/>
            <person name="Stingl U."/>
        </authorList>
    </citation>
    <scope>NUCLEOTIDE SEQUENCE [LARGE SCALE GENOMIC DNA]</scope>
    <source>
        <strain evidence="1">SCGC AAA799-N04</strain>
    </source>
</reference>